<dbReference type="Pfam" id="PF00395">
    <property type="entry name" value="SLH"/>
    <property type="match status" value="3"/>
</dbReference>
<gene>
    <name evidence="5" type="ORF">KGMB03357_09510</name>
</gene>
<dbReference type="AlphaFoldDB" id="A0A401LCM5"/>
<accession>A0A401LCM5</accession>
<feature type="domain" description="SLH" evidence="4">
    <location>
        <begin position="667"/>
        <end position="724"/>
    </location>
</feature>
<dbReference type="InterPro" id="IPR053139">
    <property type="entry name" value="Surface_bspA-like"/>
</dbReference>
<dbReference type="PANTHER" id="PTHR45661">
    <property type="entry name" value="SURFACE ANTIGEN"/>
    <property type="match status" value="1"/>
</dbReference>
<feature type="domain" description="SLH" evidence="4">
    <location>
        <begin position="537"/>
        <end position="597"/>
    </location>
</feature>
<dbReference type="InterPro" id="IPR001119">
    <property type="entry name" value="SLH_dom"/>
</dbReference>
<evidence type="ECO:0000259" key="4">
    <source>
        <dbReference type="PROSITE" id="PS51272"/>
    </source>
</evidence>
<reference evidence="5 6" key="1">
    <citation type="submission" date="2018-10" db="EMBL/GenBank/DDBJ databases">
        <title>Draft Genome Sequence of Anaerotignum sp. KCTC 15736.</title>
        <authorList>
            <person name="Choi S.H."/>
            <person name="Kim J.S."/>
            <person name="Kang S.W."/>
            <person name="Lee J.S."/>
            <person name="Park S.H."/>
        </authorList>
    </citation>
    <scope>NUCLEOTIDE SEQUENCE [LARGE SCALE GENOMIC DNA]</scope>
    <source>
        <strain evidence="5 6">KCTC 15736</strain>
    </source>
</reference>
<dbReference type="Pfam" id="PF13306">
    <property type="entry name" value="LRR_5"/>
    <property type="match status" value="1"/>
</dbReference>
<feature type="domain" description="SLH" evidence="4">
    <location>
        <begin position="598"/>
        <end position="663"/>
    </location>
</feature>
<dbReference type="GO" id="GO:0030313">
    <property type="term" value="C:cell envelope"/>
    <property type="evidence" value="ECO:0007669"/>
    <property type="project" value="UniProtKB-SubCell"/>
</dbReference>
<dbReference type="EMBL" id="BHVZ01000001">
    <property type="protein sequence ID" value="GCB29290.1"/>
    <property type="molecule type" value="Genomic_DNA"/>
</dbReference>
<name>A0A401LCM5_9FIRM</name>
<keyword evidence="6" id="KW-1185">Reference proteome</keyword>
<dbReference type="Gene3D" id="3.80.10.10">
    <property type="entry name" value="Ribonuclease Inhibitor"/>
    <property type="match status" value="1"/>
</dbReference>
<dbReference type="Pfam" id="PF09479">
    <property type="entry name" value="Flg_new"/>
    <property type="match status" value="2"/>
</dbReference>
<comment type="subcellular location">
    <subcellularLocation>
        <location evidence="1">Cell envelope</location>
    </subcellularLocation>
</comment>
<dbReference type="Proteomes" id="UP000287361">
    <property type="component" value="Unassembled WGS sequence"/>
</dbReference>
<dbReference type="PROSITE" id="PS51272">
    <property type="entry name" value="SLH"/>
    <property type="match status" value="3"/>
</dbReference>
<keyword evidence="2" id="KW-0677">Repeat</keyword>
<dbReference type="PANTHER" id="PTHR45661:SF3">
    <property type="entry name" value="IG-LIKE DOMAIN-CONTAINING PROTEIN"/>
    <property type="match status" value="1"/>
</dbReference>
<proteinExistence type="predicted"/>
<dbReference type="InterPro" id="IPR026906">
    <property type="entry name" value="LRR_5"/>
</dbReference>
<evidence type="ECO:0000313" key="6">
    <source>
        <dbReference type="Proteomes" id="UP000287361"/>
    </source>
</evidence>
<evidence type="ECO:0000256" key="2">
    <source>
        <dbReference type="ARBA" id="ARBA00022737"/>
    </source>
</evidence>
<dbReference type="Gene3D" id="2.60.40.4270">
    <property type="entry name" value="Listeria-Bacteroides repeat domain"/>
    <property type="match status" value="1"/>
</dbReference>
<organism evidence="5 6">
    <name type="scientific">Anaerotignum faecicola</name>
    <dbReference type="NCBI Taxonomy" id="2358141"/>
    <lineage>
        <taxon>Bacteria</taxon>
        <taxon>Bacillati</taxon>
        <taxon>Bacillota</taxon>
        <taxon>Clostridia</taxon>
        <taxon>Lachnospirales</taxon>
        <taxon>Anaerotignaceae</taxon>
        <taxon>Anaerotignum</taxon>
    </lineage>
</organism>
<feature type="region of interest" description="Disordered" evidence="3">
    <location>
        <begin position="428"/>
        <end position="457"/>
    </location>
</feature>
<evidence type="ECO:0000256" key="3">
    <source>
        <dbReference type="SAM" id="MobiDB-lite"/>
    </source>
</evidence>
<dbReference type="InterPro" id="IPR013378">
    <property type="entry name" value="InlB-like_B-rpt"/>
</dbReference>
<dbReference type="NCBIfam" id="TIGR02543">
    <property type="entry name" value="List_Bact_rpt"/>
    <property type="match status" value="1"/>
</dbReference>
<evidence type="ECO:0000313" key="5">
    <source>
        <dbReference type="EMBL" id="GCB29290.1"/>
    </source>
</evidence>
<protein>
    <recommendedName>
        <fullName evidence="4">SLH domain-containing protein</fullName>
    </recommendedName>
</protein>
<dbReference type="SUPFAM" id="SSF52058">
    <property type="entry name" value="L domain-like"/>
    <property type="match status" value="1"/>
</dbReference>
<sequence length="724" mass="78521">MESVQAMINALPDAKDINDDNIEEVRTQFQAVVDAMQQLTAEEQRKLDTSRYRKVAAVLYGPFLGVPIPIPGTDVEWMISQYEDGVLTDWTLTISGEGEMPDFGGAGYPVCPWENEKQKIKKVIIEEGVTNIGKSAFRGCSELAEVHISKTVKKIGDSAFQGCTALTQIDIPDSVNSVGSFAFIGCTRLTEVHTHWKNSYEINFGLFVFYEYGDSWPENRVIYVPDGYKDNFKSNPNGAWGAWNVQGENYTVSFDGGNASGYMQPVGTSGDYTLPDCGFTYDTAAFEYWALESSDGKKAGCPGDVFPVTEDVVLYANWTLIIVIPDPEPPIVCIHEWGKWTSNGNGTHTHICLNNSSHTETGNCSGGTATCTEKAVCEICNAAYGELNASNHTGGTEVRGRVEATTSADGYTGDTYCKGCKTKIATGESIPKKDSGDSPSGGSSSGGSSSSSGSGGGGGGTTYYTLTFETNGGGSMQAIRAARGKTLDLSAYTPMRDGYDFGGWYADKDLTQRITEIKLSGSKTVYADWKKREPDAVKNPFADVNAGDWFYRDVLFSYEKGLMSGMDAAAFAPYANTTRAQIAVIFYRMEGSPAVEGENSFADVVRGSGTAWFYDAVTWAQQNGIMGGYDNSSFAPNDPITREQLAAIFYRYAQYKGYDTTQGGMAIREFDDYESISDYAMGAMAWAVNIGLVKGDSNLLYPNGTATRAEIAAMLHRFVENGMK</sequence>
<dbReference type="InterPro" id="IPR042229">
    <property type="entry name" value="Listeria/Bacterioides_rpt_sf"/>
</dbReference>
<comment type="caution">
    <text evidence="5">The sequence shown here is derived from an EMBL/GenBank/DDBJ whole genome shotgun (WGS) entry which is preliminary data.</text>
</comment>
<evidence type="ECO:0000256" key="1">
    <source>
        <dbReference type="ARBA" id="ARBA00004196"/>
    </source>
</evidence>
<feature type="compositionally biased region" description="Low complexity" evidence="3">
    <location>
        <begin position="437"/>
        <end position="452"/>
    </location>
</feature>
<dbReference type="InterPro" id="IPR032675">
    <property type="entry name" value="LRR_dom_sf"/>
</dbReference>